<reference evidence="2 3" key="1">
    <citation type="submission" date="2020-01" db="EMBL/GenBank/DDBJ databases">
        <title>Sphingomonas sp. C33 whole genome sequece.</title>
        <authorList>
            <person name="Park C."/>
        </authorList>
    </citation>
    <scope>NUCLEOTIDE SEQUENCE [LARGE SCALE GENOMIC DNA]</scope>
    <source>
        <strain evidence="2 3">C33</strain>
        <plasmid evidence="3">pc33</plasmid>
    </source>
</reference>
<feature type="chain" id="PRO_5031065684" evidence="1">
    <location>
        <begin position="22"/>
        <end position="284"/>
    </location>
</feature>
<feature type="signal peptide" evidence="1">
    <location>
        <begin position="1"/>
        <end position="21"/>
    </location>
</feature>
<evidence type="ECO:0000256" key="1">
    <source>
        <dbReference type="SAM" id="SignalP"/>
    </source>
</evidence>
<protein>
    <submittedName>
        <fullName evidence="2">Uncharacterized protein</fullName>
    </submittedName>
</protein>
<organism evidence="2 3">
    <name type="scientific">Sphingomonas changnyeongensis</name>
    <dbReference type="NCBI Taxonomy" id="2698679"/>
    <lineage>
        <taxon>Bacteria</taxon>
        <taxon>Pseudomonadati</taxon>
        <taxon>Pseudomonadota</taxon>
        <taxon>Alphaproteobacteria</taxon>
        <taxon>Sphingomonadales</taxon>
        <taxon>Sphingomonadaceae</taxon>
        <taxon>Sphingomonas</taxon>
    </lineage>
</organism>
<keyword evidence="1" id="KW-0732">Signal</keyword>
<dbReference type="KEGG" id="schy:GVO57_13980"/>
<dbReference type="SUPFAM" id="SSF50956">
    <property type="entry name" value="Thermostable phytase (3-phytase)"/>
    <property type="match status" value="1"/>
</dbReference>
<geneLocation type="plasmid" evidence="3">
    <name>pc33</name>
</geneLocation>
<evidence type="ECO:0000313" key="2">
    <source>
        <dbReference type="EMBL" id="QHL92002.1"/>
    </source>
</evidence>
<dbReference type="AlphaFoldDB" id="A0A7Z2NYA4"/>
<evidence type="ECO:0000313" key="3">
    <source>
        <dbReference type="Proteomes" id="UP000464468"/>
    </source>
</evidence>
<name>A0A7Z2NYA4_9SPHN</name>
<accession>A0A7Z2NYA4</accession>
<sequence>MMLHSALVVLLALAAPAAAQIASGEVSAVRVAPVPPSPAEGLSAEEVARWPAPEARQGVAVDARHFYAIANSRIGKYRKADGVKVAEWVGDRVAIRHLNSCVVERTELVCANSNYPQTPMASSVEIFDTRTMRHLRSVPLGVRDGSLTWVERRAGVRWAALANYDPPRSYLGRTHRDTRIVLFNDSWAEMGGYALPDSLLNKLAPHSLSGGSFGPDGLLYLTGHDASEIYVVRIPAQGPVLEHIATINAPIEGQAWAWDRTAGRTIFAISRSTGAVIVIRVPKI</sequence>
<gene>
    <name evidence="2" type="ORF">GVO57_13980</name>
</gene>
<keyword evidence="3" id="KW-1185">Reference proteome</keyword>
<dbReference type="EMBL" id="CP047896">
    <property type="protein sequence ID" value="QHL92002.1"/>
    <property type="molecule type" value="Genomic_DNA"/>
</dbReference>
<keyword evidence="2" id="KW-0614">Plasmid</keyword>
<proteinExistence type="predicted"/>
<dbReference type="Proteomes" id="UP000464468">
    <property type="component" value="Plasmid pC33"/>
</dbReference>